<dbReference type="EMBL" id="GBXM01045896">
    <property type="protein sequence ID" value="JAH62681.1"/>
    <property type="molecule type" value="Transcribed_RNA"/>
</dbReference>
<dbReference type="AlphaFoldDB" id="A0A0E9UA05"/>
<reference evidence="1" key="1">
    <citation type="submission" date="2014-11" db="EMBL/GenBank/DDBJ databases">
        <authorList>
            <person name="Amaro Gonzalez C."/>
        </authorList>
    </citation>
    <scope>NUCLEOTIDE SEQUENCE</scope>
</reference>
<name>A0A0E9UA05_ANGAN</name>
<evidence type="ECO:0000313" key="1">
    <source>
        <dbReference type="EMBL" id="JAH62681.1"/>
    </source>
</evidence>
<reference evidence="1" key="2">
    <citation type="journal article" date="2015" name="Fish Shellfish Immunol.">
        <title>Early steps in the European eel (Anguilla anguilla)-Vibrio vulnificus interaction in the gills: Role of the RtxA13 toxin.</title>
        <authorList>
            <person name="Callol A."/>
            <person name="Pajuelo D."/>
            <person name="Ebbesson L."/>
            <person name="Teles M."/>
            <person name="MacKenzie S."/>
            <person name="Amaro C."/>
        </authorList>
    </citation>
    <scope>NUCLEOTIDE SEQUENCE</scope>
</reference>
<proteinExistence type="predicted"/>
<organism evidence="1">
    <name type="scientific">Anguilla anguilla</name>
    <name type="common">European freshwater eel</name>
    <name type="synonym">Muraena anguilla</name>
    <dbReference type="NCBI Taxonomy" id="7936"/>
    <lineage>
        <taxon>Eukaryota</taxon>
        <taxon>Metazoa</taxon>
        <taxon>Chordata</taxon>
        <taxon>Craniata</taxon>
        <taxon>Vertebrata</taxon>
        <taxon>Euteleostomi</taxon>
        <taxon>Actinopterygii</taxon>
        <taxon>Neopterygii</taxon>
        <taxon>Teleostei</taxon>
        <taxon>Anguilliformes</taxon>
        <taxon>Anguillidae</taxon>
        <taxon>Anguilla</taxon>
    </lineage>
</organism>
<sequence length="63" mass="7173">MKIPQLQTQRDPAPNTAQLAISSQQLLKRDSFFSTADSEEKLLCSVNIKMYYSYNTKANKLTC</sequence>
<protein>
    <submittedName>
        <fullName evidence="1">Uncharacterized protein</fullName>
    </submittedName>
</protein>
<accession>A0A0E9UA05</accession>